<dbReference type="Proteomes" id="UP000277580">
    <property type="component" value="Unassembled WGS sequence"/>
</dbReference>
<dbReference type="EMBL" id="ML119145">
    <property type="protein sequence ID" value="RPB10166.1"/>
    <property type="molecule type" value="Genomic_DNA"/>
</dbReference>
<feature type="compositionally biased region" description="Polar residues" evidence="1">
    <location>
        <begin position="33"/>
        <end position="48"/>
    </location>
</feature>
<keyword evidence="3" id="KW-1185">Reference proteome</keyword>
<organism evidence="2 3">
    <name type="scientific">Morchella conica CCBAS932</name>
    <dbReference type="NCBI Taxonomy" id="1392247"/>
    <lineage>
        <taxon>Eukaryota</taxon>
        <taxon>Fungi</taxon>
        <taxon>Dikarya</taxon>
        <taxon>Ascomycota</taxon>
        <taxon>Pezizomycotina</taxon>
        <taxon>Pezizomycetes</taxon>
        <taxon>Pezizales</taxon>
        <taxon>Morchellaceae</taxon>
        <taxon>Morchella</taxon>
    </lineage>
</organism>
<dbReference type="AlphaFoldDB" id="A0A3N4KHX3"/>
<evidence type="ECO:0000256" key="1">
    <source>
        <dbReference type="SAM" id="MobiDB-lite"/>
    </source>
</evidence>
<proteinExistence type="predicted"/>
<sequence length="390" mass="42874">METAKPKLSVVRRILYGLCGICGPKVKVEVSPVNNYHQPASRPGTSQSGKKRKKRPANVSVQEPGSLSPSSQSPRSADVQPPMGENYYQNIPAILWDHYGGNGQSNFSGAPAPNMSGGYETQIPAYCNVPANNFGENPPYEIIGHPSWNNQTPANNAGCTWAHPHHATEILGQIPWQSQPKDDGSMLRLFKTVDGRLMDHILNFYIAPDSVPYQSGSDNPLSPEDPNRKLLDKNIPDWWNLLSKQEYRISVLRAIIALVVLGDKAFQSASPHSNYDLGNMINRIAKNTHDLTKSFALKGSNEDARLRSMQALVSATAELYSTISAQPTRFDVAWGKPGHESMLDTTTMEAVLNSDQASRTVRATVFPGLLKQYGTNDLPLPLAKIQVLLY</sequence>
<accession>A0A3N4KHX3</accession>
<dbReference type="InParanoid" id="A0A3N4KHX3"/>
<gene>
    <name evidence="2" type="ORF">P167DRAFT_277379</name>
</gene>
<protein>
    <submittedName>
        <fullName evidence="2">Uncharacterized protein</fullName>
    </submittedName>
</protein>
<feature type="region of interest" description="Disordered" evidence="1">
    <location>
        <begin position="33"/>
        <end position="84"/>
    </location>
</feature>
<name>A0A3N4KHX3_9PEZI</name>
<feature type="compositionally biased region" description="Low complexity" evidence="1">
    <location>
        <begin position="64"/>
        <end position="76"/>
    </location>
</feature>
<reference evidence="2 3" key="1">
    <citation type="journal article" date="2018" name="Nat. Ecol. Evol.">
        <title>Pezizomycetes genomes reveal the molecular basis of ectomycorrhizal truffle lifestyle.</title>
        <authorList>
            <person name="Murat C."/>
            <person name="Payen T."/>
            <person name="Noel B."/>
            <person name="Kuo A."/>
            <person name="Morin E."/>
            <person name="Chen J."/>
            <person name="Kohler A."/>
            <person name="Krizsan K."/>
            <person name="Balestrini R."/>
            <person name="Da Silva C."/>
            <person name="Montanini B."/>
            <person name="Hainaut M."/>
            <person name="Levati E."/>
            <person name="Barry K.W."/>
            <person name="Belfiori B."/>
            <person name="Cichocki N."/>
            <person name="Clum A."/>
            <person name="Dockter R.B."/>
            <person name="Fauchery L."/>
            <person name="Guy J."/>
            <person name="Iotti M."/>
            <person name="Le Tacon F."/>
            <person name="Lindquist E.A."/>
            <person name="Lipzen A."/>
            <person name="Malagnac F."/>
            <person name="Mello A."/>
            <person name="Molinier V."/>
            <person name="Miyauchi S."/>
            <person name="Poulain J."/>
            <person name="Riccioni C."/>
            <person name="Rubini A."/>
            <person name="Sitrit Y."/>
            <person name="Splivallo R."/>
            <person name="Traeger S."/>
            <person name="Wang M."/>
            <person name="Zifcakova L."/>
            <person name="Wipf D."/>
            <person name="Zambonelli A."/>
            <person name="Paolocci F."/>
            <person name="Nowrousian M."/>
            <person name="Ottonello S."/>
            <person name="Baldrian P."/>
            <person name="Spatafora J.W."/>
            <person name="Henrissat B."/>
            <person name="Nagy L.G."/>
            <person name="Aury J.M."/>
            <person name="Wincker P."/>
            <person name="Grigoriev I.V."/>
            <person name="Bonfante P."/>
            <person name="Martin F.M."/>
        </authorList>
    </citation>
    <scope>NUCLEOTIDE SEQUENCE [LARGE SCALE GENOMIC DNA]</scope>
    <source>
        <strain evidence="2 3">CCBAS932</strain>
    </source>
</reference>
<evidence type="ECO:0000313" key="2">
    <source>
        <dbReference type="EMBL" id="RPB10166.1"/>
    </source>
</evidence>
<dbReference type="OrthoDB" id="5351116at2759"/>
<evidence type="ECO:0000313" key="3">
    <source>
        <dbReference type="Proteomes" id="UP000277580"/>
    </source>
</evidence>